<keyword evidence="2" id="KW-1185">Reference proteome</keyword>
<gene>
    <name evidence="1" type="ORF">MARCHEWKA_00970</name>
</gene>
<dbReference type="Proteomes" id="UP001056634">
    <property type="component" value="Segment"/>
</dbReference>
<accession>A0A9E7ST19</accession>
<protein>
    <submittedName>
        <fullName evidence="1">Uncharacterized protein</fullName>
    </submittedName>
</protein>
<proteinExistence type="predicted"/>
<sequence>MLRDLTPQERRQRRAARRQIAARLDTLTLAAVAYAKADALAKADAAALDLRA</sequence>
<evidence type="ECO:0000313" key="1">
    <source>
        <dbReference type="EMBL" id="UTC28610.1"/>
    </source>
</evidence>
<reference evidence="1" key="1">
    <citation type="submission" date="2022-04" db="EMBL/GenBank/DDBJ databases">
        <authorList>
            <person name="Friedrich I."/>
            <person name="Schneider D."/>
            <person name="Poehlein A."/>
            <person name="Hertel R."/>
            <person name="Daniel R."/>
        </authorList>
    </citation>
    <scope>NUCLEOTIDE SEQUENCE</scope>
</reference>
<organism evidence="1 2">
    <name type="scientific">Brevundimonas phage vB_BpoS-Marchewka</name>
    <dbReference type="NCBI Taxonomy" id="2948604"/>
    <lineage>
        <taxon>Viruses</taxon>
        <taxon>Duplodnaviria</taxon>
        <taxon>Heunggongvirae</taxon>
        <taxon>Uroviricota</taxon>
        <taxon>Caudoviricetes</taxon>
        <taxon>Jeanschmidtviridae</taxon>
        <taxon>Marchewkavirus</taxon>
        <taxon>Marchewkavirus marchewka</taxon>
    </lineage>
</organism>
<evidence type="ECO:0000313" key="2">
    <source>
        <dbReference type="Proteomes" id="UP001056634"/>
    </source>
</evidence>
<name>A0A9E7ST19_9CAUD</name>
<dbReference type="EMBL" id="ON529851">
    <property type="protein sequence ID" value="UTC28610.1"/>
    <property type="molecule type" value="Genomic_DNA"/>
</dbReference>